<dbReference type="AlphaFoldDB" id="A0A418WCM3"/>
<comment type="caution">
    <text evidence="2">The sequence shown here is derived from an EMBL/GenBank/DDBJ whole genome shotgun (WGS) entry which is preliminary data.</text>
</comment>
<protein>
    <submittedName>
        <fullName evidence="2">Host attachment protein</fullName>
    </submittedName>
</protein>
<dbReference type="OrthoDB" id="9812459at2"/>
<dbReference type="InterPro" id="IPR019291">
    <property type="entry name" value="Host_attachment_protein"/>
</dbReference>
<dbReference type="Pfam" id="PF10116">
    <property type="entry name" value="Host_attach"/>
    <property type="match status" value="1"/>
</dbReference>
<reference evidence="2 3" key="1">
    <citation type="submission" date="2018-09" db="EMBL/GenBank/DDBJ databases">
        <authorList>
            <person name="Zhu H."/>
        </authorList>
    </citation>
    <scope>NUCLEOTIDE SEQUENCE [LARGE SCALE GENOMIC DNA]</scope>
    <source>
        <strain evidence="2 3">K1W22B-8</strain>
    </source>
</reference>
<organism evidence="2 3">
    <name type="scientific">Oleomonas cavernae</name>
    <dbReference type="NCBI Taxonomy" id="2320859"/>
    <lineage>
        <taxon>Bacteria</taxon>
        <taxon>Pseudomonadati</taxon>
        <taxon>Pseudomonadota</taxon>
        <taxon>Alphaproteobacteria</taxon>
        <taxon>Acetobacterales</taxon>
        <taxon>Acetobacteraceae</taxon>
        <taxon>Oleomonas</taxon>
    </lineage>
</organism>
<sequence>MARNQLPNYWVLLADGHHARLLEGGRPFDSLTGVDGGVIEPSDGAHAYAHDIMSDRPGRSFNSADSRRSAMEPQTDPQRLEKTRFAQKLAAILDAGATAQRFERLIIAAPAPVLGDLRHSLGPAARDKVVAEIDKDLVKTPSTDLGRHLLNAIGF</sequence>
<evidence type="ECO:0000256" key="1">
    <source>
        <dbReference type="SAM" id="MobiDB-lite"/>
    </source>
</evidence>
<evidence type="ECO:0000313" key="2">
    <source>
        <dbReference type="EMBL" id="RJF87775.1"/>
    </source>
</evidence>
<dbReference type="Proteomes" id="UP000284605">
    <property type="component" value="Unassembled WGS sequence"/>
</dbReference>
<name>A0A418WCM3_9PROT</name>
<evidence type="ECO:0000313" key="3">
    <source>
        <dbReference type="Proteomes" id="UP000284605"/>
    </source>
</evidence>
<accession>A0A418WCM3</accession>
<proteinExistence type="predicted"/>
<keyword evidence="3" id="KW-1185">Reference proteome</keyword>
<dbReference type="EMBL" id="QYUK01000011">
    <property type="protein sequence ID" value="RJF87775.1"/>
    <property type="molecule type" value="Genomic_DNA"/>
</dbReference>
<feature type="region of interest" description="Disordered" evidence="1">
    <location>
        <begin position="53"/>
        <end position="78"/>
    </location>
</feature>
<dbReference type="RefSeq" id="WP_119778412.1">
    <property type="nucleotide sequence ID" value="NZ_QYUK01000011.1"/>
</dbReference>
<gene>
    <name evidence="2" type="ORF">D3874_12680</name>
</gene>